<dbReference type="Pfam" id="PF01266">
    <property type="entry name" value="DAO"/>
    <property type="match status" value="1"/>
</dbReference>
<dbReference type="OrthoDB" id="214253at2"/>
<sequence length="351" mass="39796">MTTDYIIVGLGLAGISFCEQLRDHNKDFVVFDGGSQQSSAVAGGVYNPVVLKRFTAAWRSEEQLGVAMPLYRKLEKRLSRKLVYPMPVYRKFASVEEQNLWFEAADKPALSPFLSPRIIYNDNPRIHAPHGFGEVWHTGRIGVKELQEEYAADLLMRHRLQKETLDYNALEFTKNGVRYKEIMAKHIVFAEGFGMMSNPFFNYLPLRGAKGELLTIKAPGLHTDVILKSSVFLIPLGGDLYKVGATYNWQDKTNVTTSRAKEELSAKLKAVLDCEYEITGQEAGIRPTVTDRRPMTGRHPRYENVYILNGLGTRGTLTGPYVAGQLYRFIEEGMSLDREIDIERFRAKYPA</sequence>
<dbReference type="Gene3D" id="3.30.9.10">
    <property type="entry name" value="D-Amino Acid Oxidase, subunit A, domain 2"/>
    <property type="match status" value="1"/>
</dbReference>
<organism evidence="2 3">
    <name type="scientific">Sinomicrobium pectinilyticum</name>
    <dbReference type="NCBI Taxonomy" id="1084421"/>
    <lineage>
        <taxon>Bacteria</taxon>
        <taxon>Pseudomonadati</taxon>
        <taxon>Bacteroidota</taxon>
        <taxon>Flavobacteriia</taxon>
        <taxon>Flavobacteriales</taxon>
        <taxon>Flavobacteriaceae</taxon>
        <taxon>Sinomicrobium</taxon>
    </lineage>
</organism>
<evidence type="ECO:0000313" key="3">
    <source>
        <dbReference type="Proteomes" id="UP000267469"/>
    </source>
</evidence>
<dbReference type="Gene3D" id="3.50.50.60">
    <property type="entry name" value="FAD/NAD(P)-binding domain"/>
    <property type="match status" value="1"/>
</dbReference>
<protein>
    <submittedName>
        <fullName evidence="2">FAD-binding oxidoreductase</fullName>
    </submittedName>
</protein>
<reference evidence="2 3" key="1">
    <citation type="submission" date="2018-10" db="EMBL/GenBank/DDBJ databases">
        <title>Sinomicrobium pectinilyticum sp. nov., a pectinase-producing bacterium isolated from alkaline and saline soil, and emended description of the genus Sinomicrobium.</title>
        <authorList>
            <person name="Cheng B."/>
            <person name="Li C."/>
            <person name="Lai Q."/>
            <person name="Du M."/>
            <person name="Shao Z."/>
            <person name="Xu P."/>
            <person name="Yang C."/>
        </authorList>
    </citation>
    <scope>NUCLEOTIDE SEQUENCE [LARGE SCALE GENOMIC DNA]</scope>
    <source>
        <strain evidence="2 3">5DNS001</strain>
    </source>
</reference>
<dbReference type="GO" id="GO:0005737">
    <property type="term" value="C:cytoplasm"/>
    <property type="evidence" value="ECO:0007669"/>
    <property type="project" value="TreeGrafter"/>
</dbReference>
<name>A0A3N0E8C5_SINP1</name>
<gene>
    <name evidence="2" type="ORF">ED312_14175</name>
</gene>
<dbReference type="EMBL" id="RJTM01000099">
    <property type="protein sequence ID" value="RNL84086.1"/>
    <property type="molecule type" value="Genomic_DNA"/>
</dbReference>
<dbReference type="InterPro" id="IPR036188">
    <property type="entry name" value="FAD/NAD-bd_sf"/>
</dbReference>
<accession>A0A3N0E8C5</accession>
<comment type="caution">
    <text evidence="2">The sequence shown here is derived from an EMBL/GenBank/DDBJ whole genome shotgun (WGS) entry which is preliminary data.</text>
</comment>
<dbReference type="PANTHER" id="PTHR13847">
    <property type="entry name" value="SARCOSINE DEHYDROGENASE-RELATED"/>
    <property type="match status" value="1"/>
</dbReference>
<evidence type="ECO:0000259" key="1">
    <source>
        <dbReference type="Pfam" id="PF01266"/>
    </source>
</evidence>
<proteinExistence type="predicted"/>
<evidence type="ECO:0000313" key="2">
    <source>
        <dbReference type="EMBL" id="RNL84086.1"/>
    </source>
</evidence>
<dbReference type="RefSeq" id="WP_123216676.1">
    <property type="nucleotide sequence ID" value="NZ_RJTM01000099.1"/>
</dbReference>
<dbReference type="Proteomes" id="UP000267469">
    <property type="component" value="Unassembled WGS sequence"/>
</dbReference>
<keyword evidence="3" id="KW-1185">Reference proteome</keyword>
<feature type="domain" description="FAD dependent oxidoreductase" evidence="1">
    <location>
        <begin position="4"/>
        <end position="323"/>
    </location>
</feature>
<dbReference type="InterPro" id="IPR006076">
    <property type="entry name" value="FAD-dep_OxRdtase"/>
</dbReference>
<dbReference type="SUPFAM" id="SSF51971">
    <property type="entry name" value="Nucleotide-binding domain"/>
    <property type="match status" value="1"/>
</dbReference>
<dbReference type="AlphaFoldDB" id="A0A3N0E8C5"/>